<accession>A0A0F9ULG8</accession>
<sequence length="136" mass="14582">MATFVWTNAHIKINSVDESDHMSQVQLNYNAEMLDGTVMATAATRIHRPGLFDWSVDVTVFDDFADADLDDLIFALVGAVAFPIIVRPTQAVIGATNPEFRGNVVLEGDPVGGTVGELAGKTLTFQSAGVLTRNDS</sequence>
<organism evidence="1">
    <name type="scientific">marine sediment metagenome</name>
    <dbReference type="NCBI Taxonomy" id="412755"/>
    <lineage>
        <taxon>unclassified sequences</taxon>
        <taxon>metagenomes</taxon>
        <taxon>ecological metagenomes</taxon>
    </lineage>
</organism>
<dbReference type="EMBL" id="LAZR01000929">
    <property type="protein sequence ID" value="KKN54438.1"/>
    <property type="molecule type" value="Genomic_DNA"/>
</dbReference>
<proteinExistence type="predicted"/>
<dbReference type="AlphaFoldDB" id="A0A0F9ULG8"/>
<evidence type="ECO:0000313" key="1">
    <source>
        <dbReference type="EMBL" id="KKN54438.1"/>
    </source>
</evidence>
<comment type="caution">
    <text evidence="1">The sequence shown here is derived from an EMBL/GenBank/DDBJ whole genome shotgun (WGS) entry which is preliminary data.</text>
</comment>
<gene>
    <name evidence="1" type="ORF">LCGC14_0592360</name>
</gene>
<reference evidence="1" key="1">
    <citation type="journal article" date="2015" name="Nature">
        <title>Complex archaea that bridge the gap between prokaryotes and eukaryotes.</title>
        <authorList>
            <person name="Spang A."/>
            <person name="Saw J.H."/>
            <person name="Jorgensen S.L."/>
            <person name="Zaremba-Niedzwiedzka K."/>
            <person name="Martijn J."/>
            <person name="Lind A.E."/>
            <person name="van Eijk R."/>
            <person name="Schleper C."/>
            <person name="Guy L."/>
            <person name="Ettema T.J."/>
        </authorList>
    </citation>
    <scope>NUCLEOTIDE SEQUENCE</scope>
</reference>
<name>A0A0F9ULG8_9ZZZZ</name>
<protein>
    <submittedName>
        <fullName evidence="1">Uncharacterized protein</fullName>
    </submittedName>
</protein>